<protein>
    <submittedName>
        <fullName evidence="2">Uncharacterized protein</fullName>
    </submittedName>
</protein>
<proteinExistence type="predicted"/>
<dbReference type="EMBL" id="JADNYJ010000143">
    <property type="protein sequence ID" value="KAF8880119.1"/>
    <property type="molecule type" value="Genomic_DNA"/>
</dbReference>
<feature type="compositionally biased region" description="Low complexity" evidence="1">
    <location>
        <begin position="160"/>
        <end position="177"/>
    </location>
</feature>
<evidence type="ECO:0000313" key="3">
    <source>
        <dbReference type="Proteomes" id="UP000724874"/>
    </source>
</evidence>
<sequence>MASKSSTSYSGSPPPAPSLSAPAYDGPTAGLEITELNSVLTYLHTLFLIAIFERDIEPIGSESLEQSVPSVLDSAAAILSTLETDAGDVADQVAVVAPAASPISLDNMGGRSGFASPIGTFEVAAQVPLASSGLPPQLISSAISSPPVSVLGLHVTSAVASPAAGSGPSTSASSPSSKPQVIRAVDAATISQVHGPSATSTTTPSIITLSRDHEPPVPITSGSEQGSEPPTTTQEHPPALPTTQSSPRRSPSSLPLQPLSLASPHSISSATSPISSPSSAHLTLSSHPPSPIHLQPLSSLTTCASAVEPPPHIPSVSGLNLVNAIHAQQQQSPHRALEARHLFEGLPYLVGRSYSGVTHAGMRDSISLLDNVGGEWERQGLGKGLEERLDALVIPPAGGLPLSPVSPAVRPHSVVGSKA</sequence>
<feature type="region of interest" description="Disordered" evidence="1">
    <location>
        <begin position="1"/>
        <end position="23"/>
    </location>
</feature>
<accession>A0A9P5NFB9</accession>
<keyword evidence="3" id="KW-1185">Reference proteome</keyword>
<evidence type="ECO:0000256" key="1">
    <source>
        <dbReference type="SAM" id="MobiDB-lite"/>
    </source>
</evidence>
<dbReference type="OrthoDB" id="3071233at2759"/>
<name>A0A9P5NFB9_GYMJU</name>
<gene>
    <name evidence="2" type="ORF">CPB84DRAFT_1851952</name>
</gene>
<evidence type="ECO:0000313" key="2">
    <source>
        <dbReference type="EMBL" id="KAF8880119.1"/>
    </source>
</evidence>
<reference evidence="2" key="1">
    <citation type="submission" date="2020-11" db="EMBL/GenBank/DDBJ databases">
        <authorList>
            <consortium name="DOE Joint Genome Institute"/>
            <person name="Ahrendt S."/>
            <person name="Riley R."/>
            <person name="Andreopoulos W."/>
            <person name="LaButti K."/>
            <person name="Pangilinan J."/>
            <person name="Ruiz-duenas F.J."/>
            <person name="Barrasa J.M."/>
            <person name="Sanchez-Garcia M."/>
            <person name="Camarero S."/>
            <person name="Miyauchi S."/>
            <person name="Serrano A."/>
            <person name="Linde D."/>
            <person name="Babiker R."/>
            <person name="Drula E."/>
            <person name="Ayuso-Fernandez I."/>
            <person name="Pacheco R."/>
            <person name="Padilla G."/>
            <person name="Ferreira P."/>
            <person name="Barriuso J."/>
            <person name="Kellner H."/>
            <person name="Castanera R."/>
            <person name="Alfaro M."/>
            <person name="Ramirez L."/>
            <person name="Pisabarro A.G."/>
            <person name="Kuo A."/>
            <person name="Tritt A."/>
            <person name="Lipzen A."/>
            <person name="He G."/>
            <person name="Yan M."/>
            <person name="Ng V."/>
            <person name="Cullen D."/>
            <person name="Martin F."/>
            <person name="Rosso M.-N."/>
            <person name="Henrissat B."/>
            <person name="Hibbett D."/>
            <person name="Martinez A.T."/>
            <person name="Grigoriev I.V."/>
        </authorList>
    </citation>
    <scope>NUCLEOTIDE SEQUENCE</scope>
    <source>
        <strain evidence="2">AH 44721</strain>
    </source>
</reference>
<feature type="compositionally biased region" description="Low complexity" evidence="1">
    <location>
        <begin position="196"/>
        <end position="209"/>
    </location>
</feature>
<feature type="compositionally biased region" description="Polar residues" evidence="1">
    <location>
        <begin position="220"/>
        <end position="235"/>
    </location>
</feature>
<feature type="compositionally biased region" description="Low complexity" evidence="1">
    <location>
        <begin position="241"/>
        <end position="290"/>
    </location>
</feature>
<dbReference type="Proteomes" id="UP000724874">
    <property type="component" value="Unassembled WGS sequence"/>
</dbReference>
<dbReference type="AlphaFoldDB" id="A0A9P5NFB9"/>
<organism evidence="2 3">
    <name type="scientific">Gymnopilus junonius</name>
    <name type="common">Spectacular rustgill mushroom</name>
    <name type="synonym">Gymnopilus spectabilis subsp. junonius</name>
    <dbReference type="NCBI Taxonomy" id="109634"/>
    <lineage>
        <taxon>Eukaryota</taxon>
        <taxon>Fungi</taxon>
        <taxon>Dikarya</taxon>
        <taxon>Basidiomycota</taxon>
        <taxon>Agaricomycotina</taxon>
        <taxon>Agaricomycetes</taxon>
        <taxon>Agaricomycetidae</taxon>
        <taxon>Agaricales</taxon>
        <taxon>Agaricineae</taxon>
        <taxon>Hymenogastraceae</taxon>
        <taxon>Gymnopilus</taxon>
    </lineage>
</organism>
<feature type="region of interest" description="Disordered" evidence="1">
    <location>
        <begin position="160"/>
        <end position="290"/>
    </location>
</feature>
<comment type="caution">
    <text evidence="2">The sequence shown here is derived from an EMBL/GenBank/DDBJ whole genome shotgun (WGS) entry which is preliminary data.</text>
</comment>
<feature type="compositionally biased region" description="Low complexity" evidence="1">
    <location>
        <begin position="1"/>
        <end position="11"/>
    </location>
</feature>